<dbReference type="AlphaFoldDB" id="X0YGY2"/>
<accession>X0YGY2</accession>
<proteinExistence type="predicted"/>
<gene>
    <name evidence="1" type="ORF">S01H4_13428</name>
</gene>
<name>X0YGY2_9ZZZZ</name>
<feature type="non-terminal residue" evidence="1">
    <location>
        <position position="76"/>
    </location>
</feature>
<comment type="caution">
    <text evidence="1">The sequence shown here is derived from an EMBL/GenBank/DDBJ whole genome shotgun (WGS) entry which is preliminary data.</text>
</comment>
<evidence type="ECO:0000313" key="1">
    <source>
        <dbReference type="EMBL" id="GAG55160.1"/>
    </source>
</evidence>
<dbReference type="EMBL" id="BART01005917">
    <property type="protein sequence ID" value="GAG55160.1"/>
    <property type="molecule type" value="Genomic_DNA"/>
</dbReference>
<sequence length="76" mass="8847">MLDSMLELLIKINELNDQEIYLYSELNDLLRKAHSKPTFPNSRKGEVSVKSFLKISTQLETLLPSITEQWLKDILI</sequence>
<organism evidence="1">
    <name type="scientific">marine sediment metagenome</name>
    <dbReference type="NCBI Taxonomy" id="412755"/>
    <lineage>
        <taxon>unclassified sequences</taxon>
        <taxon>metagenomes</taxon>
        <taxon>ecological metagenomes</taxon>
    </lineage>
</organism>
<protein>
    <submittedName>
        <fullName evidence="1">Uncharacterized protein</fullName>
    </submittedName>
</protein>
<reference evidence="1" key="1">
    <citation type="journal article" date="2014" name="Front. Microbiol.">
        <title>High frequency of phylogenetically diverse reductive dehalogenase-homologous genes in deep subseafloor sedimentary metagenomes.</title>
        <authorList>
            <person name="Kawai M."/>
            <person name="Futagami T."/>
            <person name="Toyoda A."/>
            <person name="Takaki Y."/>
            <person name="Nishi S."/>
            <person name="Hori S."/>
            <person name="Arai W."/>
            <person name="Tsubouchi T."/>
            <person name="Morono Y."/>
            <person name="Uchiyama I."/>
            <person name="Ito T."/>
            <person name="Fujiyama A."/>
            <person name="Inagaki F."/>
            <person name="Takami H."/>
        </authorList>
    </citation>
    <scope>NUCLEOTIDE SEQUENCE</scope>
    <source>
        <strain evidence="1">Expedition CK06-06</strain>
    </source>
</reference>